<proteinExistence type="predicted"/>
<reference evidence="1 2" key="1">
    <citation type="journal article" date="2010" name="Genome Biol.">
        <title>A first genome assembly of the barley fungal pathogen Pyrenophora teres f. teres.</title>
        <authorList>
            <person name="Ellwood S.R."/>
            <person name="Liu Z."/>
            <person name="Syme R.A."/>
            <person name="Lai Z."/>
            <person name="Hane J.K."/>
            <person name="Keiper F."/>
            <person name="Moffat C.S."/>
            <person name="Oliver R.P."/>
            <person name="Friesen T.L."/>
        </authorList>
    </citation>
    <scope>NUCLEOTIDE SEQUENCE [LARGE SCALE GENOMIC DNA]</scope>
    <source>
        <strain evidence="1 2">0-1</strain>
    </source>
</reference>
<dbReference type="KEGG" id="pte:PTT_08103"/>
<protein>
    <submittedName>
        <fullName evidence="1">Uncharacterized protein</fullName>
    </submittedName>
</protein>
<keyword evidence="2" id="KW-1185">Reference proteome</keyword>
<name>E3RJ25_PYRTT</name>
<dbReference type="HOGENOM" id="CLU_3107494_0_0_1"/>
<gene>
    <name evidence="1" type="ORF">PTT_08103</name>
</gene>
<sequence length="51" mass="6156">MIKRYQPYLSELLPLPLLNSLKLDYPFYNSFKEAKEEHLKSYKKTKYTPTS</sequence>
<accession>E3RJ25</accession>
<dbReference type="Proteomes" id="UP000001067">
    <property type="component" value="Unassembled WGS sequence"/>
</dbReference>
<evidence type="ECO:0000313" key="1">
    <source>
        <dbReference type="EMBL" id="EFQ94274.1"/>
    </source>
</evidence>
<organism evidence="2">
    <name type="scientific">Pyrenophora teres f. teres (strain 0-1)</name>
    <name type="common">Barley net blotch fungus</name>
    <name type="synonym">Drechslera teres f. teres</name>
    <dbReference type="NCBI Taxonomy" id="861557"/>
    <lineage>
        <taxon>Eukaryota</taxon>
        <taxon>Fungi</taxon>
        <taxon>Dikarya</taxon>
        <taxon>Ascomycota</taxon>
        <taxon>Pezizomycotina</taxon>
        <taxon>Dothideomycetes</taxon>
        <taxon>Pleosporomycetidae</taxon>
        <taxon>Pleosporales</taxon>
        <taxon>Pleosporineae</taxon>
        <taxon>Pleosporaceae</taxon>
        <taxon>Pyrenophora</taxon>
    </lineage>
</organism>
<dbReference type="EMBL" id="GL533419">
    <property type="protein sequence ID" value="EFQ94274.1"/>
    <property type="molecule type" value="Genomic_DNA"/>
</dbReference>
<evidence type="ECO:0000313" key="2">
    <source>
        <dbReference type="Proteomes" id="UP000001067"/>
    </source>
</evidence>
<dbReference type="AlphaFoldDB" id="E3RJ25"/>